<dbReference type="AlphaFoldDB" id="A0A0C1QW33"/>
<evidence type="ECO:0000313" key="4">
    <source>
        <dbReference type="Proteomes" id="UP000029738"/>
    </source>
</evidence>
<keyword evidence="1" id="KW-0472">Membrane</keyword>
<comment type="caution">
    <text evidence="3">The sequence shown here is derived from an EMBL/GenBank/DDBJ whole genome shotgun (WGS) entry which is preliminary data.</text>
</comment>
<dbReference type="EMBL" id="JHEG02000059">
    <property type="protein sequence ID" value="KIE07953.1"/>
    <property type="molecule type" value="Genomic_DNA"/>
</dbReference>
<evidence type="ECO:0000313" key="2">
    <source>
        <dbReference type="EMBL" id="KAF3888506.1"/>
    </source>
</evidence>
<dbReference type="STRING" id="1479485.DA73_0244160"/>
<keyword evidence="4" id="KW-1185">Reference proteome</keyword>
<protein>
    <submittedName>
        <fullName evidence="2">DUF2752 domain-containing protein</fullName>
    </submittedName>
</protein>
<feature type="transmembrane region" description="Helical" evidence="1">
    <location>
        <begin position="15"/>
        <end position="34"/>
    </location>
</feature>
<dbReference type="OrthoDB" id="466478at2"/>
<gene>
    <name evidence="3" type="ORF">DA73_0244160</name>
    <name evidence="2" type="ORF">DA73_0400025780</name>
</gene>
<evidence type="ECO:0000313" key="3">
    <source>
        <dbReference type="EMBL" id="KIE07953.1"/>
    </source>
</evidence>
<accession>A0A0C1QW33</accession>
<reference evidence="3" key="1">
    <citation type="journal article" date="2015" name="Genome Announc.">
        <title>Draft Genome Sequence of Tolypothrix boutellei Strain VB521301.</title>
        <authorList>
            <person name="Chandrababunaidu M.M."/>
            <person name="Singh D."/>
            <person name="Sen D."/>
            <person name="Bhan S."/>
            <person name="Das S."/>
            <person name="Gupta A."/>
            <person name="Adhikary S.P."/>
            <person name="Tripathy S."/>
        </authorList>
    </citation>
    <scope>NUCLEOTIDE SEQUENCE</scope>
    <source>
        <strain evidence="3">VB521301</strain>
    </source>
</reference>
<proteinExistence type="predicted"/>
<keyword evidence="1" id="KW-1133">Transmembrane helix</keyword>
<dbReference type="InterPro" id="IPR021215">
    <property type="entry name" value="DUF2752"/>
</dbReference>
<sequence>MLKLSRSPLSYRGQFVRWGILGFCSTPLLGTLFYNQGYRIAFLVCPVRHFTGIPCPTCGMTRSFMAIARGNLEQAASENVFGIILFTSFFIAVIHVAVELLLKRQMTAFYCQLIKIKKIHSITFFIALLYYILRLFHLFKTGELYISFIHSPLGQFLLSIQVH</sequence>
<name>A0A0C1QW33_9CYAN</name>
<dbReference type="Proteomes" id="UP000029738">
    <property type="component" value="Unassembled WGS sequence"/>
</dbReference>
<feature type="transmembrane region" description="Helical" evidence="1">
    <location>
        <begin position="80"/>
        <end position="102"/>
    </location>
</feature>
<organism evidence="3">
    <name type="scientific">Tolypothrix bouteillei VB521301</name>
    <dbReference type="NCBI Taxonomy" id="1479485"/>
    <lineage>
        <taxon>Bacteria</taxon>
        <taxon>Bacillati</taxon>
        <taxon>Cyanobacteriota</taxon>
        <taxon>Cyanophyceae</taxon>
        <taxon>Nostocales</taxon>
        <taxon>Tolypothrichaceae</taxon>
        <taxon>Tolypothrix</taxon>
    </lineage>
</organism>
<evidence type="ECO:0000256" key="1">
    <source>
        <dbReference type="SAM" id="Phobius"/>
    </source>
</evidence>
<keyword evidence="1" id="KW-0812">Transmembrane</keyword>
<dbReference type="EMBL" id="JHEG04000001">
    <property type="protein sequence ID" value="KAF3888506.1"/>
    <property type="molecule type" value="Genomic_DNA"/>
</dbReference>
<dbReference type="Pfam" id="PF10825">
    <property type="entry name" value="DUF2752"/>
    <property type="match status" value="1"/>
</dbReference>
<reference evidence="2" key="2">
    <citation type="submission" date="2019-11" db="EMBL/GenBank/DDBJ databases">
        <title>Improved Assembly of Tolypothrix boutellei genome.</title>
        <authorList>
            <person name="Sarangi A.N."/>
            <person name="Mukherjee M."/>
            <person name="Ghosh S."/>
            <person name="Singh D."/>
            <person name="Das A."/>
            <person name="Kant S."/>
            <person name="Prusty A."/>
            <person name="Tripathy S."/>
        </authorList>
    </citation>
    <scope>NUCLEOTIDE SEQUENCE</scope>
    <source>
        <strain evidence="2">VB521301</strain>
    </source>
</reference>
<feature type="transmembrane region" description="Helical" evidence="1">
    <location>
        <begin position="122"/>
        <end position="139"/>
    </location>
</feature>
<dbReference type="RefSeq" id="WP_038081921.1">
    <property type="nucleotide sequence ID" value="NZ_JHEG04000001.1"/>
</dbReference>